<dbReference type="EMBL" id="CADCVK010000002">
    <property type="protein sequence ID" value="CAA9463396.1"/>
    <property type="molecule type" value="Genomic_DNA"/>
</dbReference>
<accession>A0A6J4RE88</accession>
<dbReference type="SUPFAM" id="SSF54427">
    <property type="entry name" value="NTF2-like"/>
    <property type="match status" value="1"/>
</dbReference>
<dbReference type="Gene3D" id="3.10.450.50">
    <property type="match status" value="1"/>
</dbReference>
<sequence>MAAEDSQGAKRRNEGVWQEHGRLFSAKRFEEWVELWDPEGRFVVMYPVEGMPATIEGRDALLANFGGLAGAVGEIRVSTTEFHQTTDPDVAFVEYAMHMDLPDGGAYDNRMAGRLTFRDGRLLEIREYYNYPNYERFLRDIGAL</sequence>
<evidence type="ECO:0000313" key="2">
    <source>
        <dbReference type="EMBL" id="CAA9463396.1"/>
    </source>
</evidence>
<dbReference type="InterPro" id="IPR037401">
    <property type="entry name" value="SnoaL-like"/>
</dbReference>
<dbReference type="AlphaFoldDB" id="A0A6J4RE88"/>
<dbReference type="Pfam" id="PF12680">
    <property type="entry name" value="SnoaL_2"/>
    <property type="match status" value="1"/>
</dbReference>
<dbReference type="InterPro" id="IPR032710">
    <property type="entry name" value="NTF2-like_dom_sf"/>
</dbReference>
<protein>
    <recommendedName>
        <fullName evidence="1">SnoaL-like domain-containing protein</fullName>
    </recommendedName>
</protein>
<proteinExistence type="predicted"/>
<name>A0A6J4RE88_9ACTN</name>
<feature type="domain" description="SnoaL-like" evidence="1">
    <location>
        <begin position="22"/>
        <end position="124"/>
    </location>
</feature>
<evidence type="ECO:0000259" key="1">
    <source>
        <dbReference type="Pfam" id="PF12680"/>
    </source>
</evidence>
<gene>
    <name evidence="2" type="ORF">AVDCRST_MAG12-9</name>
</gene>
<organism evidence="2">
    <name type="scientific">uncultured Rubrobacteraceae bacterium</name>
    <dbReference type="NCBI Taxonomy" id="349277"/>
    <lineage>
        <taxon>Bacteria</taxon>
        <taxon>Bacillati</taxon>
        <taxon>Actinomycetota</taxon>
        <taxon>Rubrobacteria</taxon>
        <taxon>Rubrobacterales</taxon>
        <taxon>Rubrobacteraceae</taxon>
        <taxon>environmental samples</taxon>
    </lineage>
</organism>
<reference evidence="2" key="1">
    <citation type="submission" date="2020-02" db="EMBL/GenBank/DDBJ databases">
        <authorList>
            <person name="Meier V. D."/>
        </authorList>
    </citation>
    <scope>NUCLEOTIDE SEQUENCE</scope>
    <source>
        <strain evidence="2">AVDCRST_MAG12</strain>
    </source>
</reference>